<dbReference type="AlphaFoldDB" id="A0AB36FL22"/>
<evidence type="ECO:0000313" key="3">
    <source>
        <dbReference type="Proteomes" id="UP000095392"/>
    </source>
</evidence>
<feature type="transmembrane region" description="Helical" evidence="1">
    <location>
        <begin position="30"/>
        <end position="47"/>
    </location>
</feature>
<evidence type="ECO:0000313" key="2">
    <source>
        <dbReference type="EMBL" id="OES24793.1"/>
    </source>
</evidence>
<name>A0AB36FL22_ALTMA</name>
<proteinExistence type="predicted"/>
<accession>A0AB36FL22</accession>
<feature type="transmembrane region" description="Helical" evidence="1">
    <location>
        <begin position="7"/>
        <end position="24"/>
    </location>
</feature>
<keyword evidence="1" id="KW-0472">Membrane</keyword>
<dbReference type="RefSeq" id="WP_069945303.1">
    <property type="nucleotide sequence ID" value="NZ_MIPX01000046.1"/>
</dbReference>
<reference evidence="2 3" key="1">
    <citation type="submission" date="2016-09" db="EMBL/GenBank/DDBJ databases">
        <title>Draft Genome Sequence of four Alteromonas macleodii strains isolated from copper coupons and grown long-term at elevated copper levels.</title>
        <authorList>
            <person name="Cusick K."/>
            <person name="Dale J."/>
            <person name="Little B."/>
            <person name="Biffinger J."/>
        </authorList>
    </citation>
    <scope>NUCLEOTIDE SEQUENCE [LARGE SCALE GENOMIC DNA]</scope>
    <source>
        <strain evidence="2 3">KCP01</strain>
    </source>
</reference>
<keyword evidence="3" id="KW-1185">Reference proteome</keyword>
<keyword evidence="1" id="KW-1133">Transmembrane helix</keyword>
<dbReference type="EMBL" id="MIPY01000058">
    <property type="protein sequence ID" value="OES24793.1"/>
    <property type="molecule type" value="Genomic_DNA"/>
</dbReference>
<gene>
    <name evidence="2" type="ORF">BFV95_4552</name>
</gene>
<comment type="caution">
    <text evidence="2">The sequence shown here is derived from an EMBL/GenBank/DDBJ whole genome shotgun (WGS) entry which is preliminary data.</text>
</comment>
<protein>
    <submittedName>
        <fullName evidence="2">Uncharacterized protein</fullName>
    </submittedName>
</protein>
<organism evidence="2 3">
    <name type="scientific">Alteromonas macleodii</name>
    <name type="common">Pseudoalteromonas macleodii</name>
    <dbReference type="NCBI Taxonomy" id="28108"/>
    <lineage>
        <taxon>Bacteria</taxon>
        <taxon>Pseudomonadati</taxon>
        <taxon>Pseudomonadota</taxon>
        <taxon>Gammaproteobacteria</taxon>
        <taxon>Alteromonadales</taxon>
        <taxon>Alteromonadaceae</taxon>
        <taxon>Alteromonas/Salinimonas group</taxon>
        <taxon>Alteromonas</taxon>
    </lineage>
</organism>
<keyword evidence="1" id="KW-0812">Transmembrane</keyword>
<sequence>MTLVREFLASALFVFGVFSLVYFFTDHFDWIYFAAAVAAFLIAYFVWPSKKRGKRDDDNGFLDTVELVIEFPVELVVWLFRLVGRVLGAVFGGKGDGIDFDI</sequence>
<evidence type="ECO:0000256" key="1">
    <source>
        <dbReference type="SAM" id="Phobius"/>
    </source>
</evidence>
<dbReference type="Proteomes" id="UP000095392">
    <property type="component" value="Unassembled WGS sequence"/>
</dbReference>